<protein>
    <submittedName>
        <fullName evidence="2">Uncharacterized protein</fullName>
    </submittedName>
</protein>
<gene>
    <name evidence="2" type="ORF">EVAR_17079_1</name>
</gene>
<evidence type="ECO:0000313" key="3">
    <source>
        <dbReference type="Proteomes" id="UP000299102"/>
    </source>
</evidence>
<organism evidence="2 3">
    <name type="scientific">Eumeta variegata</name>
    <name type="common">Bagworm moth</name>
    <name type="synonym">Eumeta japonica</name>
    <dbReference type="NCBI Taxonomy" id="151549"/>
    <lineage>
        <taxon>Eukaryota</taxon>
        <taxon>Metazoa</taxon>
        <taxon>Ecdysozoa</taxon>
        <taxon>Arthropoda</taxon>
        <taxon>Hexapoda</taxon>
        <taxon>Insecta</taxon>
        <taxon>Pterygota</taxon>
        <taxon>Neoptera</taxon>
        <taxon>Endopterygota</taxon>
        <taxon>Lepidoptera</taxon>
        <taxon>Glossata</taxon>
        <taxon>Ditrysia</taxon>
        <taxon>Tineoidea</taxon>
        <taxon>Psychidae</taxon>
        <taxon>Oiketicinae</taxon>
        <taxon>Eumeta</taxon>
    </lineage>
</organism>
<name>A0A4C1V4N8_EUMVA</name>
<feature type="compositionally biased region" description="Polar residues" evidence="1">
    <location>
        <begin position="63"/>
        <end position="80"/>
    </location>
</feature>
<accession>A0A4C1V4N8</accession>
<dbReference type="EMBL" id="BGZK01000278">
    <property type="protein sequence ID" value="GBP33751.1"/>
    <property type="molecule type" value="Genomic_DNA"/>
</dbReference>
<feature type="region of interest" description="Disordered" evidence="1">
    <location>
        <begin position="1"/>
        <end position="80"/>
    </location>
</feature>
<proteinExistence type="predicted"/>
<comment type="caution">
    <text evidence="2">The sequence shown here is derived from an EMBL/GenBank/DDBJ whole genome shotgun (WGS) entry which is preliminary data.</text>
</comment>
<evidence type="ECO:0000313" key="2">
    <source>
        <dbReference type="EMBL" id="GBP33751.1"/>
    </source>
</evidence>
<reference evidence="2 3" key="1">
    <citation type="journal article" date="2019" name="Commun. Biol.">
        <title>The bagworm genome reveals a unique fibroin gene that provides high tensile strength.</title>
        <authorList>
            <person name="Kono N."/>
            <person name="Nakamura H."/>
            <person name="Ohtoshi R."/>
            <person name="Tomita M."/>
            <person name="Numata K."/>
            <person name="Arakawa K."/>
        </authorList>
    </citation>
    <scope>NUCLEOTIDE SEQUENCE [LARGE SCALE GENOMIC DNA]</scope>
</reference>
<keyword evidence="3" id="KW-1185">Reference proteome</keyword>
<feature type="compositionally biased region" description="Basic and acidic residues" evidence="1">
    <location>
        <begin position="7"/>
        <end position="20"/>
    </location>
</feature>
<evidence type="ECO:0000256" key="1">
    <source>
        <dbReference type="SAM" id="MobiDB-lite"/>
    </source>
</evidence>
<dbReference type="Proteomes" id="UP000299102">
    <property type="component" value="Unassembled WGS sequence"/>
</dbReference>
<dbReference type="AlphaFoldDB" id="A0A4C1V4N8"/>
<sequence length="137" mass="15357">MIQVAFDRSRKYIRPSKDHGGPPTVSILTTSHAHTRPRRSASLHEPPSRVAAHQTEHPHKTTDTTASGHGCNSQNSEQYRSIRSRTKLYEEYADCNRYVPILDAGSCATLEIADHESSADNVKANECRTPLLEEYLK</sequence>